<dbReference type="GO" id="GO:0004181">
    <property type="term" value="F:metallocarboxypeptidase activity"/>
    <property type="evidence" value="ECO:0007669"/>
    <property type="project" value="InterPro"/>
</dbReference>
<dbReference type="GO" id="GO:0006508">
    <property type="term" value="P:proteolysis"/>
    <property type="evidence" value="ECO:0007669"/>
    <property type="project" value="UniProtKB-KW"/>
</dbReference>
<dbReference type="PROSITE" id="PS00132">
    <property type="entry name" value="CARBOXYPEPT_ZN_1"/>
    <property type="match status" value="1"/>
</dbReference>
<evidence type="ECO:0000256" key="5">
    <source>
        <dbReference type="ARBA" id="ARBA00022645"/>
    </source>
</evidence>
<dbReference type="Gene3D" id="3.30.70.340">
    <property type="entry name" value="Metallocarboxypeptidase-like"/>
    <property type="match status" value="1"/>
</dbReference>
<dbReference type="FunFam" id="3.40.630.10:FF:000040">
    <property type="entry name" value="zinc carboxypeptidase"/>
    <property type="match status" value="1"/>
</dbReference>
<evidence type="ECO:0000256" key="14">
    <source>
        <dbReference type="PROSITE-ProRule" id="PRU01379"/>
    </source>
</evidence>
<accession>A0A336MJ35</accession>
<dbReference type="Gene3D" id="3.40.630.10">
    <property type="entry name" value="Zn peptidases"/>
    <property type="match status" value="1"/>
</dbReference>
<keyword evidence="9" id="KW-0378">Hydrolase</keyword>
<dbReference type="OMA" id="CEMHENV"/>
<evidence type="ECO:0000313" key="18">
    <source>
        <dbReference type="EMBL" id="SSX29471.1"/>
    </source>
</evidence>
<dbReference type="SMART" id="SM00631">
    <property type="entry name" value="Zn_pept"/>
    <property type="match status" value="1"/>
</dbReference>
<keyword evidence="4" id="KW-0964">Secreted</keyword>
<proteinExistence type="inferred from homology"/>
<organism evidence="18">
    <name type="scientific">Culicoides sonorensis</name>
    <name type="common">Biting midge</name>
    <dbReference type="NCBI Taxonomy" id="179676"/>
    <lineage>
        <taxon>Eukaryota</taxon>
        <taxon>Metazoa</taxon>
        <taxon>Ecdysozoa</taxon>
        <taxon>Arthropoda</taxon>
        <taxon>Hexapoda</taxon>
        <taxon>Insecta</taxon>
        <taxon>Pterygota</taxon>
        <taxon>Neoptera</taxon>
        <taxon>Endopterygota</taxon>
        <taxon>Diptera</taxon>
        <taxon>Nematocera</taxon>
        <taxon>Chironomoidea</taxon>
        <taxon>Ceratopogonidae</taxon>
        <taxon>Ceratopogoninae</taxon>
        <taxon>Culicoides</taxon>
        <taxon>Monoculicoides</taxon>
    </lineage>
</organism>
<dbReference type="EMBL" id="UFQS01001201">
    <property type="protein sequence ID" value="SSX09696.1"/>
    <property type="molecule type" value="Genomic_DNA"/>
</dbReference>
<dbReference type="SUPFAM" id="SSF53187">
    <property type="entry name" value="Zn-dependent exopeptidases"/>
    <property type="match status" value="1"/>
</dbReference>
<dbReference type="InterPro" id="IPR003146">
    <property type="entry name" value="M14A_act_pep"/>
</dbReference>
<dbReference type="SUPFAM" id="SSF54897">
    <property type="entry name" value="Protease propeptides/inhibitors"/>
    <property type="match status" value="1"/>
</dbReference>
<evidence type="ECO:0000256" key="3">
    <source>
        <dbReference type="ARBA" id="ARBA00005988"/>
    </source>
</evidence>
<feature type="chain" id="PRO_5033778346" evidence="15">
    <location>
        <begin position="21"/>
        <end position="448"/>
    </location>
</feature>
<evidence type="ECO:0000256" key="15">
    <source>
        <dbReference type="SAM" id="SignalP"/>
    </source>
</evidence>
<dbReference type="InterPro" id="IPR057246">
    <property type="entry name" value="CARBOXYPEPT_ZN_1"/>
</dbReference>
<keyword evidence="10" id="KW-0862">Zinc</keyword>
<reference evidence="18" key="2">
    <citation type="submission" date="2018-07" db="EMBL/GenBank/DDBJ databases">
        <authorList>
            <person name="Quirk P.G."/>
            <person name="Krulwich T.A."/>
        </authorList>
    </citation>
    <scope>NUCLEOTIDE SEQUENCE</scope>
</reference>
<evidence type="ECO:0000256" key="9">
    <source>
        <dbReference type="ARBA" id="ARBA00022801"/>
    </source>
</evidence>
<dbReference type="Pfam" id="PF02244">
    <property type="entry name" value="Propep_M14"/>
    <property type="match status" value="1"/>
</dbReference>
<comment type="cofactor">
    <cofactor evidence="1">
        <name>Zn(2+)</name>
        <dbReference type="ChEBI" id="CHEBI:29105"/>
    </cofactor>
</comment>
<evidence type="ECO:0000256" key="2">
    <source>
        <dbReference type="ARBA" id="ARBA00004613"/>
    </source>
</evidence>
<dbReference type="PANTHER" id="PTHR11705:SF91">
    <property type="entry name" value="FI01817P-RELATED"/>
    <property type="match status" value="1"/>
</dbReference>
<dbReference type="PRINTS" id="PR00765">
    <property type="entry name" value="CRBOXYPTASEA"/>
</dbReference>
<reference evidence="17" key="1">
    <citation type="submission" date="2018-04" db="EMBL/GenBank/DDBJ databases">
        <authorList>
            <person name="Go L.Y."/>
            <person name="Mitchell J.A."/>
        </authorList>
    </citation>
    <scope>NUCLEOTIDE SEQUENCE</scope>
    <source>
        <tissue evidence="17">Whole organism</tissue>
    </source>
</reference>
<evidence type="ECO:0000256" key="11">
    <source>
        <dbReference type="ARBA" id="ARBA00023049"/>
    </source>
</evidence>
<dbReference type="PANTHER" id="PTHR11705">
    <property type="entry name" value="PROTEASE FAMILY M14 CARBOXYPEPTIDASE A,B"/>
    <property type="match status" value="1"/>
</dbReference>
<keyword evidence="7" id="KW-0479">Metal-binding</keyword>
<comment type="similarity">
    <text evidence="3 14">Belongs to the peptidase M14 family.</text>
</comment>
<dbReference type="Pfam" id="PF00246">
    <property type="entry name" value="Peptidase_M14"/>
    <property type="match status" value="1"/>
</dbReference>
<keyword evidence="8 15" id="KW-0732">Signal</keyword>
<dbReference type="GO" id="GO:0008270">
    <property type="term" value="F:zinc ion binding"/>
    <property type="evidence" value="ECO:0007669"/>
    <property type="project" value="InterPro"/>
</dbReference>
<protein>
    <submittedName>
        <fullName evidence="18">CSON001370 protein</fullName>
    </submittedName>
</protein>
<evidence type="ECO:0000313" key="17">
    <source>
        <dbReference type="EMBL" id="SSX09696.1"/>
    </source>
</evidence>
<evidence type="ECO:0000256" key="10">
    <source>
        <dbReference type="ARBA" id="ARBA00022833"/>
    </source>
</evidence>
<comment type="subcellular location">
    <subcellularLocation>
        <location evidence="2">Secreted</location>
    </subcellularLocation>
</comment>
<evidence type="ECO:0000256" key="6">
    <source>
        <dbReference type="ARBA" id="ARBA00022670"/>
    </source>
</evidence>
<evidence type="ECO:0000256" key="4">
    <source>
        <dbReference type="ARBA" id="ARBA00022525"/>
    </source>
</evidence>
<keyword evidence="12" id="KW-1015">Disulfide bond</keyword>
<evidence type="ECO:0000259" key="16">
    <source>
        <dbReference type="PROSITE" id="PS52035"/>
    </source>
</evidence>
<dbReference type="InterPro" id="IPR036990">
    <property type="entry name" value="M14A-like_propep"/>
</dbReference>
<dbReference type="PROSITE" id="PS52035">
    <property type="entry name" value="PEPTIDASE_M14"/>
    <property type="match status" value="1"/>
</dbReference>
<dbReference type="InterPro" id="IPR000834">
    <property type="entry name" value="Peptidase_M14"/>
</dbReference>
<keyword evidence="6" id="KW-0645">Protease</keyword>
<dbReference type="VEuPathDB" id="VectorBase:CSON001370"/>
<dbReference type="CDD" id="cd03860">
    <property type="entry name" value="M14_CP_A-B_like"/>
    <property type="match status" value="1"/>
</dbReference>
<gene>
    <name evidence="18" type="primary">CSON001370</name>
</gene>
<keyword evidence="5" id="KW-0121">Carboxypeptidase</keyword>
<evidence type="ECO:0000256" key="13">
    <source>
        <dbReference type="ARBA" id="ARBA00057299"/>
    </source>
</evidence>
<evidence type="ECO:0000256" key="8">
    <source>
        <dbReference type="ARBA" id="ARBA00022729"/>
    </source>
</evidence>
<feature type="domain" description="Peptidase M14" evidence="16">
    <location>
        <begin position="151"/>
        <end position="444"/>
    </location>
</feature>
<evidence type="ECO:0000256" key="7">
    <source>
        <dbReference type="ARBA" id="ARBA00022723"/>
    </source>
</evidence>
<sequence>MVNYYYLTLLFVLSLTLTNGDELNGTDNTADVAISNDADLDEYIPEESSRTEEYIPDYRGSQLWKIQYNTKVLKPLEKEAYAQVWNFDKKHFDVLVHGAGVEKAKEILKNANVNYTVQIDDLKKAISEENPPKKFIQELMNRNGLPMTWRAYHRLDDIHKYLDFIAKNNPDLVTTQTIGYSRENRTLKIVRISNNNPGNKAIWIDGGIHAREWISPASVTFIINELIEEWEDKPDYIRKIDWYILPVTNPDGYEYSHTTDRLWRKSRANTSYPQCKGVDLNRNYGYKWGGKGVSKSPCTEIFGGTGGFSEPETKAIRDFLTGLGTGKVAGSISFHSYGQYILYPWGYDRVVPPDHKDLETLAVEARQKMAQVSGNWYTVGPAAASLYPASGGSDDWAKGQMGIKYAYTLELPDNGRYGFVLPASYITGAGRESMAFADTLAKYCANLK</sequence>
<dbReference type="EMBL" id="UFQT01001201">
    <property type="protein sequence ID" value="SSX29471.1"/>
    <property type="molecule type" value="Genomic_DNA"/>
</dbReference>
<evidence type="ECO:0000256" key="12">
    <source>
        <dbReference type="ARBA" id="ARBA00023157"/>
    </source>
</evidence>
<keyword evidence="11" id="KW-0482">Metalloprotease</keyword>
<comment type="function">
    <text evidence="13">Involved in the digestion of the blood meal.</text>
</comment>
<name>A0A336MJ35_CULSO</name>
<feature type="signal peptide" evidence="15">
    <location>
        <begin position="1"/>
        <end position="20"/>
    </location>
</feature>
<evidence type="ECO:0000256" key="1">
    <source>
        <dbReference type="ARBA" id="ARBA00001947"/>
    </source>
</evidence>
<dbReference type="AlphaFoldDB" id="A0A336MJ35"/>
<feature type="active site" description="Proton donor/acceptor" evidence="14">
    <location>
        <position position="410"/>
    </location>
</feature>
<dbReference type="GO" id="GO:0005615">
    <property type="term" value="C:extracellular space"/>
    <property type="evidence" value="ECO:0007669"/>
    <property type="project" value="TreeGrafter"/>
</dbReference>